<dbReference type="Gene3D" id="6.10.250.1580">
    <property type="match status" value="1"/>
</dbReference>
<dbReference type="EMBL" id="MFJD01000008">
    <property type="protein sequence ID" value="OGG02391.1"/>
    <property type="molecule type" value="Genomic_DNA"/>
</dbReference>
<dbReference type="GO" id="GO:0005886">
    <property type="term" value="C:plasma membrane"/>
    <property type="evidence" value="ECO:0007669"/>
    <property type="project" value="UniProtKB-SubCell"/>
</dbReference>
<comment type="caution">
    <text evidence="15">The sequence shown here is derived from an EMBL/GenBank/DDBJ whole genome shotgun (WGS) entry which is preliminary data.</text>
</comment>
<keyword evidence="9 12" id="KW-0066">ATP synthesis</keyword>
<evidence type="ECO:0000256" key="3">
    <source>
        <dbReference type="ARBA" id="ARBA00022547"/>
    </source>
</evidence>
<evidence type="ECO:0000256" key="14">
    <source>
        <dbReference type="SAM" id="Coils"/>
    </source>
</evidence>
<dbReference type="GO" id="GO:0045259">
    <property type="term" value="C:proton-transporting ATP synthase complex"/>
    <property type="evidence" value="ECO:0007669"/>
    <property type="project" value="UniProtKB-KW"/>
</dbReference>
<organism evidence="15 16">
    <name type="scientific">Candidatus Gottesmanbacteria bacterium RBG_16_52_11</name>
    <dbReference type="NCBI Taxonomy" id="1798374"/>
    <lineage>
        <taxon>Bacteria</taxon>
        <taxon>Candidatus Gottesmaniibacteriota</taxon>
    </lineage>
</organism>
<comment type="function">
    <text evidence="10 12">F(1)F(0) ATP synthase produces ATP from ADP in the presence of a proton or sodium gradient. F-type ATPases consist of two structural domains, F(1) containing the extramembraneous catalytic core and F(0) containing the membrane proton channel, linked together by a central stalk and a peripheral stalk. During catalysis, ATP synthesis in the catalytic domain of F(1) is coupled via a rotary mechanism of the central stalk subunits to proton translocation.</text>
</comment>
<dbReference type="HAMAP" id="MF_01398">
    <property type="entry name" value="ATP_synth_b_bprime"/>
    <property type="match status" value="1"/>
</dbReference>
<dbReference type="SUPFAM" id="SSF81573">
    <property type="entry name" value="F1F0 ATP synthase subunit B, membrane domain"/>
    <property type="match status" value="1"/>
</dbReference>
<reference evidence="15 16" key="1">
    <citation type="journal article" date="2016" name="Nat. Commun.">
        <title>Thousands of microbial genomes shed light on interconnected biogeochemical processes in an aquifer system.</title>
        <authorList>
            <person name="Anantharaman K."/>
            <person name="Brown C.T."/>
            <person name="Hug L.A."/>
            <person name="Sharon I."/>
            <person name="Castelle C.J."/>
            <person name="Probst A.J."/>
            <person name="Thomas B.C."/>
            <person name="Singh A."/>
            <person name="Wilkins M.J."/>
            <person name="Karaoz U."/>
            <person name="Brodie E.L."/>
            <person name="Williams K.H."/>
            <person name="Hubbard S.S."/>
            <person name="Banfield J.F."/>
        </authorList>
    </citation>
    <scope>NUCLEOTIDE SEQUENCE [LARGE SCALE GENOMIC DNA]</scope>
</reference>
<evidence type="ECO:0000256" key="7">
    <source>
        <dbReference type="ARBA" id="ARBA00023065"/>
    </source>
</evidence>
<keyword evidence="8 12" id="KW-0472">Membrane</keyword>
<protein>
    <recommendedName>
        <fullName evidence="12">ATP synthase subunit b</fullName>
    </recommendedName>
    <alternativeName>
        <fullName evidence="12">ATP synthase F(0) sector subunit b</fullName>
    </alternativeName>
    <alternativeName>
        <fullName evidence="12">ATPase subunit I</fullName>
    </alternativeName>
    <alternativeName>
        <fullName evidence="12">F-type ATPase subunit b</fullName>
        <shortName evidence="12">F-ATPase subunit b</shortName>
    </alternativeName>
</protein>
<comment type="subcellular location">
    <subcellularLocation>
        <location evidence="12">Cell membrane</location>
        <topology evidence="12">Single-pass membrane protein</topology>
    </subcellularLocation>
    <subcellularLocation>
        <location evidence="11">Endomembrane system</location>
        <topology evidence="11">Single-pass membrane protein</topology>
    </subcellularLocation>
</comment>
<evidence type="ECO:0000256" key="6">
    <source>
        <dbReference type="ARBA" id="ARBA00022989"/>
    </source>
</evidence>
<dbReference type="PANTHER" id="PTHR33445">
    <property type="entry name" value="ATP SYNTHASE SUBUNIT B', CHLOROPLASTIC"/>
    <property type="match status" value="1"/>
</dbReference>
<dbReference type="PANTHER" id="PTHR33445:SF2">
    <property type="entry name" value="ATP SYNTHASE SUBUNIT B', CHLOROPLASTIC"/>
    <property type="match status" value="1"/>
</dbReference>
<proteinExistence type="inferred from homology"/>
<dbReference type="GO" id="GO:0046933">
    <property type="term" value="F:proton-transporting ATP synthase activity, rotational mechanism"/>
    <property type="evidence" value="ECO:0007669"/>
    <property type="project" value="UniProtKB-UniRule"/>
</dbReference>
<dbReference type="Proteomes" id="UP000178448">
    <property type="component" value="Unassembled WGS sequence"/>
</dbReference>
<dbReference type="GO" id="GO:0012505">
    <property type="term" value="C:endomembrane system"/>
    <property type="evidence" value="ECO:0007669"/>
    <property type="project" value="UniProtKB-SubCell"/>
</dbReference>
<name>A0A1F5YQB5_9BACT</name>
<evidence type="ECO:0000256" key="13">
    <source>
        <dbReference type="RuleBase" id="RU003848"/>
    </source>
</evidence>
<keyword evidence="2 12" id="KW-0813">Transport</keyword>
<keyword evidence="7 12" id="KW-0406">Ion transport</keyword>
<evidence type="ECO:0000256" key="12">
    <source>
        <dbReference type="HAMAP-Rule" id="MF_01398"/>
    </source>
</evidence>
<feature type="transmembrane region" description="Helical" evidence="12">
    <location>
        <begin position="6"/>
        <end position="25"/>
    </location>
</feature>
<dbReference type="InterPro" id="IPR050059">
    <property type="entry name" value="ATP_synthase_B_chain"/>
</dbReference>
<keyword evidence="5 12" id="KW-0375">Hydrogen ion transport</keyword>
<gene>
    <name evidence="12" type="primary">atpF</name>
    <name evidence="15" type="ORF">A2Z33_04995</name>
</gene>
<evidence type="ECO:0000313" key="15">
    <source>
        <dbReference type="EMBL" id="OGG02391.1"/>
    </source>
</evidence>
<dbReference type="NCBIfam" id="TIGR01144">
    <property type="entry name" value="ATP_synt_b"/>
    <property type="match status" value="1"/>
</dbReference>
<evidence type="ECO:0000256" key="8">
    <source>
        <dbReference type="ARBA" id="ARBA00023136"/>
    </source>
</evidence>
<evidence type="ECO:0000256" key="11">
    <source>
        <dbReference type="ARBA" id="ARBA00037847"/>
    </source>
</evidence>
<evidence type="ECO:0000256" key="5">
    <source>
        <dbReference type="ARBA" id="ARBA00022781"/>
    </source>
</evidence>
<evidence type="ECO:0000256" key="10">
    <source>
        <dbReference type="ARBA" id="ARBA00025198"/>
    </source>
</evidence>
<evidence type="ECO:0000256" key="1">
    <source>
        <dbReference type="ARBA" id="ARBA00005513"/>
    </source>
</evidence>
<evidence type="ECO:0000256" key="4">
    <source>
        <dbReference type="ARBA" id="ARBA00022692"/>
    </source>
</evidence>
<keyword evidence="12" id="KW-1003">Cell membrane</keyword>
<keyword evidence="4 12" id="KW-0812">Transmembrane</keyword>
<accession>A0A1F5YQB5</accession>
<keyword evidence="3 12" id="KW-0138">CF(0)</keyword>
<dbReference type="InterPro" id="IPR002146">
    <property type="entry name" value="ATP_synth_b/b'su_bac/chlpt"/>
</dbReference>
<evidence type="ECO:0000313" key="16">
    <source>
        <dbReference type="Proteomes" id="UP000178448"/>
    </source>
</evidence>
<sequence length="162" mass="18885">MEALGVQPILLLAQIINFVIIMAVLKKLLYKPVIRFLAKRKQEIQTGLELSQKMKEEDEKLKEKQKKMLETARVDALEIINKAKKDAKADARKILEDAQSEASRMMEKRREEMEDEYRVMQKKLQSETVDLAAAMVERILPSLITRDGHRKLLENQLKQLKQ</sequence>
<comment type="function">
    <text evidence="12">Component of the F(0) channel, it forms part of the peripheral stalk, linking F(1) to F(0).</text>
</comment>
<comment type="similarity">
    <text evidence="1 12 13">Belongs to the ATPase B chain family.</text>
</comment>
<dbReference type="STRING" id="1798374.A2Z33_04995"/>
<keyword evidence="6 12" id="KW-1133">Transmembrane helix</keyword>
<dbReference type="Pfam" id="PF00430">
    <property type="entry name" value="ATP-synt_B"/>
    <property type="match status" value="1"/>
</dbReference>
<dbReference type="InterPro" id="IPR005864">
    <property type="entry name" value="ATP_synth_F0_bsu_bac"/>
</dbReference>
<evidence type="ECO:0000256" key="2">
    <source>
        <dbReference type="ARBA" id="ARBA00022448"/>
    </source>
</evidence>
<evidence type="ECO:0000256" key="9">
    <source>
        <dbReference type="ARBA" id="ARBA00023310"/>
    </source>
</evidence>
<dbReference type="CDD" id="cd06503">
    <property type="entry name" value="ATP-synt_Fo_b"/>
    <property type="match status" value="1"/>
</dbReference>
<keyword evidence="14" id="KW-0175">Coiled coil</keyword>
<dbReference type="GO" id="GO:0046961">
    <property type="term" value="F:proton-transporting ATPase activity, rotational mechanism"/>
    <property type="evidence" value="ECO:0007669"/>
    <property type="project" value="TreeGrafter"/>
</dbReference>
<dbReference type="AlphaFoldDB" id="A0A1F5YQB5"/>
<feature type="coiled-coil region" evidence="14">
    <location>
        <begin position="47"/>
        <end position="130"/>
    </location>
</feature>
<dbReference type="InterPro" id="IPR028987">
    <property type="entry name" value="ATP_synth_B-like_membr_sf"/>
</dbReference>
<comment type="subunit">
    <text evidence="12">F-type ATPases have 2 components, F(1) - the catalytic core - and F(0) - the membrane proton channel. F(1) has five subunits: alpha(3), beta(3), gamma(1), delta(1), epsilon(1). F(0) has three main subunits: a(1), b(2) and c(10-14). The alpha and beta chains form an alternating ring which encloses part of the gamma chain. F(1) is attached to F(0) by a central stalk formed by the gamma and epsilon chains, while a peripheral stalk is formed by the delta and b chains.</text>
</comment>